<sequence length="190" mass="21454">MSEGDRERRMSEVAGWMKANRGGEEMDRMEKETKEDFSLLRFILLVPMQMITSECTAAQEDSVTVLNALVVDQQDKDAVDTHNSTGGLEEEAPHPTGRLSEQMVAWVCEIVAILRALFQSSPPGSNPCFYHNPCLDSRVGFCRIRTRRHRPVFILLDSGASSKRQHIPFQRQVGLSARMSGRARSLLLEY</sequence>
<comment type="caution">
    <text evidence="1">The sequence shown here is derived from an EMBL/GenBank/DDBJ whole genome shotgun (WGS) entry which is preliminary data.</text>
</comment>
<dbReference type="Proteomes" id="UP000314294">
    <property type="component" value="Unassembled WGS sequence"/>
</dbReference>
<organism evidence="1 2">
    <name type="scientific">Liparis tanakae</name>
    <name type="common">Tanaka's snailfish</name>
    <dbReference type="NCBI Taxonomy" id="230148"/>
    <lineage>
        <taxon>Eukaryota</taxon>
        <taxon>Metazoa</taxon>
        <taxon>Chordata</taxon>
        <taxon>Craniata</taxon>
        <taxon>Vertebrata</taxon>
        <taxon>Euteleostomi</taxon>
        <taxon>Actinopterygii</taxon>
        <taxon>Neopterygii</taxon>
        <taxon>Teleostei</taxon>
        <taxon>Neoteleostei</taxon>
        <taxon>Acanthomorphata</taxon>
        <taxon>Eupercaria</taxon>
        <taxon>Perciformes</taxon>
        <taxon>Cottioidei</taxon>
        <taxon>Cottales</taxon>
        <taxon>Liparidae</taxon>
        <taxon>Liparis</taxon>
    </lineage>
</organism>
<gene>
    <name evidence="1" type="ORF">EYF80_006575</name>
</gene>
<evidence type="ECO:0000313" key="1">
    <source>
        <dbReference type="EMBL" id="TNN83242.1"/>
    </source>
</evidence>
<proteinExistence type="predicted"/>
<keyword evidence="2" id="KW-1185">Reference proteome</keyword>
<dbReference type="AlphaFoldDB" id="A0A4Z2J141"/>
<dbReference type="EMBL" id="SRLO01000034">
    <property type="protein sequence ID" value="TNN83242.1"/>
    <property type="molecule type" value="Genomic_DNA"/>
</dbReference>
<reference evidence="1 2" key="1">
    <citation type="submission" date="2019-03" db="EMBL/GenBank/DDBJ databases">
        <title>First draft genome of Liparis tanakae, snailfish: a comprehensive survey of snailfish specific genes.</title>
        <authorList>
            <person name="Kim W."/>
            <person name="Song I."/>
            <person name="Jeong J.-H."/>
            <person name="Kim D."/>
            <person name="Kim S."/>
            <person name="Ryu S."/>
            <person name="Song J.Y."/>
            <person name="Lee S.K."/>
        </authorList>
    </citation>
    <scope>NUCLEOTIDE SEQUENCE [LARGE SCALE GENOMIC DNA]</scope>
    <source>
        <tissue evidence="1">Muscle</tissue>
    </source>
</reference>
<name>A0A4Z2J141_9TELE</name>
<protein>
    <submittedName>
        <fullName evidence="1">Uncharacterized protein</fullName>
    </submittedName>
</protein>
<evidence type="ECO:0000313" key="2">
    <source>
        <dbReference type="Proteomes" id="UP000314294"/>
    </source>
</evidence>
<accession>A0A4Z2J141</accession>